<dbReference type="PANTHER" id="PTHR33542">
    <property type="entry name" value="SIROHYDROCHLORIN FERROCHELATASE, CHLOROPLASTIC"/>
    <property type="match status" value="1"/>
</dbReference>
<dbReference type="AlphaFoldDB" id="A0A8A1UHP9"/>
<dbReference type="RefSeq" id="WP_158182436.1">
    <property type="nucleotide sequence ID" value="NZ_CP048261.1"/>
</dbReference>
<dbReference type="Proteomes" id="UP000011074">
    <property type="component" value="Chromosome"/>
</dbReference>
<reference evidence="3" key="2">
    <citation type="submission" date="2020-01" db="EMBL/GenBank/DDBJ databases">
        <authorList>
            <person name="Algora L."/>
            <person name="Schniete J.K."/>
            <person name="MacFadyen A."/>
            <person name="Hoskisson P.A."/>
            <person name="Hunter I.S."/>
            <person name="Herron P.R."/>
        </authorList>
    </citation>
    <scope>NUCLEOTIDE SEQUENCE</scope>
    <source>
        <strain evidence="3">ATCC 10970</strain>
    </source>
</reference>
<evidence type="ECO:0000256" key="1">
    <source>
        <dbReference type="ARBA" id="ARBA00022723"/>
    </source>
</evidence>
<evidence type="ECO:0000313" key="3">
    <source>
        <dbReference type="EMBL" id="QST79457.1"/>
    </source>
</evidence>
<dbReference type="InterPro" id="IPR002762">
    <property type="entry name" value="CbiX-like"/>
</dbReference>
<proteinExistence type="predicted"/>
<dbReference type="GO" id="GO:0016829">
    <property type="term" value="F:lyase activity"/>
    <property type="evidence" value="ECO:0007669"/>
    <property type="project" value="UniProtKB-KW"/>
</dbReference>
<dbReference type="SUPFAM" id="SSF53800">
    <property type="entry name" value="Chelatase"/>
    <property type="match status" value="2"/>
</dbReference>
<dbReference type="GeneID" id="66853076"/>
<keyword evidence="1" id="KW-0479">Metal-binding</keyword>
<reference evidence="3" key="1">
    <citation type="submission" date="2012-12" db="EMBL/GenBank/DDBJ databases">
        <authorList>
            <person name="Pethick F.E."/>
            <person name="MacFadyen A.C."/>
            <person name="Tang Z."/>
            <person name="Sangal V."/>
            <person name="Tze-Tze L."/>
            <person name="Chu J."/>
            <person name="Guo M."/>
            <person name="Kirby R."/>
            <person name="Hoskisson P.A."/>
            <person name="Herron P.R."/>
            <person name="Hunter I.S."/>
        </authorList>
    </citation>
    <scope>NUCLEOTIDE SEQUENCE</scope>
    <source>
        <strain evidence="3">ATCC 10970</strain>
    </source>
</reference>
<sequence length="267" mass="28141">MASFPPVLIAAAHGSREARAQRETGRLPAEIRALRPALRVESAFFDFHGPTVDEAVAALRGTPAIVVPLLLGAGFHFTVDLPALLGPARAAKPLAPHPLLTEALTYRLEEAEARAGSPADAVVLAAAGSRRPGGNDGCYAVARHLSRALYVRRGEPVPVRPALLCAGREEDRSLARTAQDLRAEGRTRIAVVPYLMAPGRFSDYLDAEAERTGCMCTARPLGAQAAMARLVLARFDACARLTTAGNPADAGVVRWGVPGVSDKAGCR</sequence>
<keyword evidence="2" id="KW-0456">Lyase</keyword>
<dbReference type="GO" id="GO:0046872">
    <property type="term" value="F:metal ion binding"/>
    <property type="evidence" value="ECO:0007669"/>
    <property type="project" value="UniProtKB-KW"/>
</dbReference>
<gene>
    <name evidence="3" type="ORF">SRIM_004060</name>
</gene>
<dbReference type="InterPro" id="IPR050963">
    <property type="entry name" value="Sirohydro_Cobaltochel/CbiX"/>
</dbReference>
<dbReference type="CDD" id="cd03416">
    <property type="entry name" value="CbiX_SirB_N"/>
    <property type="match status" value="1"/>
</dbReference>
<evidence type="ECO:0000313" key="4">
    <source>
        <dbReference type="Proteomes" id="UP000011074"/>
    </source>
</evidence>
<dbReference type="Gene3D" id="3.40.50.1400">
    <property type="match status" value="2"/>
</dbReference>
<dbReference type="Pfam" id="PF01903">
    <property type="entry name" value="CbiX"/>
    <property type="match status" value="2"/>
</dbReference>
<name>A0A8A1UHP9_STRR1</name>
<protein>
    <submittedName>
        <fullName evidence="3">Sirohydrochlorin chelatase</fullName>
    </submittedName>
</protein>
<accession>A0A8A1UHP9</accession>
<evidence type="ECO:0000256" key="2">
    <source>
        <dbReference type="ARBA" id="ARBA00023239"/>
    </source>
</evidence>
<dbReference type="EMBL" id="CP048261">
    <property type="protein sequence ID" value="QST79457.1"/>
    <property type="molecule type" value="Genomic_DNA"/>
</dbReference>
<dbReference type="PANTHER" id="PTHR33542:SF5">
    <property type="entry name" value="FERROCHELATASE CHE1"/>
    <property type="match status" value="1"/>
</dbReference>
<organism evidence="3 4">
    <name type="scientific">Streptomyces rimosus subsp. rimosus (strain ATCC 10970 / DSM 40260 / JCM 4667 / NRRL 2234)</name>
    <dbReference type="NCBI Taxonomy" id="1265868"/>
    <lineage>
        <taxon>Bacteria</taxon>
        <taxon>Bacillati</taxon>
        <taxon>Actinomycetota</taxon>
        <taxon>Actinomycetes</taxon>
        <taxon>Kitasatosporales</taxon>
        <taxon>Streptomycetaceae</taxon>
        <taxon>Streptomyces</taxon>
    </lineage>
</organism>
<reference evidence="3" key="3">
    <citation type="journal article" date="2021" name="bioRxiv">
        <title>Bilateral symmetry of linear streptomycete chromosomes.</title>
        <authorList>
            <person name="Algora-Gallardo L."/>
            <person name="Schniete J.K."/>
            <person name="Mark D.R."/>
            <person name="Hunter I.S."/>
            <person name="Herron P.R."/>
        </authorList>
    </citation>
    <scope>NUCLEOTIDE SEQUENCE</scope>
    <source>
        <strain evidence="3">ATCC 10970</strain>
    </source>
</reference>